<name>A0A0L7L1A7_OPEBR</name>
<keyword evidence="2" id="KW-0812">Transmembrane</keyword>
<evidence type="ECO:0000313" key="3">
    <source>
        <dbReference type="EMBL" id="KOB69283.1"/>
    </source>
</evidence>
<dbReference type="PANTHER" id="PTHR39959:SF1">
    <property type="entry name" value="ZP DOMAIN-CONTAINING PROTEIN"/>
    <property type="match status" value="1"/>
</dbReference>
<comment type="caution">
    <text evidence="3">The sequence shown here is derived from an EMBL/GenBank/DDBJ whole genome shotgun (WGS) entry which is preliminary data.</text>
</comment>
<protein>
    <recommendedName>
        <fullName evidence="5">ZP domain-containing protein</fullName>
    </recommendedName>
</protein>
<keyword evidence="2" id="KW-1133">Transmembrane helix</keyword>
<feature type="region of interest" description="Disordered" evidence="1">
    <location>
        <begin position="1"/>
        <end position="21"/>
    </location>
</feature>
<dbReference type="Proteomes" id="UP000037510">
    <property type="component" value="Unassembled WGS sequence"/>
</dbReference>
<reference evidence="3 4" key="1">
    <citation type="journal article" date="2015" name="Genome Biol. Evol.">
        <title>The genome of winter moth (Operophtera brumata) provides a genomic perspective on sexual dimorphism and phenology.</title>
        <authorList>
            <person name="Derks M.F."/>
            <person name="Smit S."/>
            <person name="Salis L."/>
            <person name="Schijlen E."/>
            <person name="Bossers A."/>
            <person name="Mateman C."/>
            <person name="Pijl A.S."/>
            <person name="de Ridder D."/>
            <person name="Groenen M.A."/>
            <person name="Visser M.E."/>
            <person name="Megens H.J."/>
        </authorList>
    </citation>
    <scope>NUCLEOTIDE SEQUENCE [LARGE SCALE GENOMIC DNA]</scope>
    <source>
        <strain evidence="3">WM2013NL</strain>
        <tissue evidence="3">Head and thorax</tissue>
    </source>
</reference>
<evidence type="ECO:0000313" key="4">
    <source>
        <dbReference type="Proteomes" id="UP000037510"/>
    </source>
</evidence>
<evidence type="ECO:0000256" key="1">
    <source>
        <dbReference type="SAM" id="MobiDB-lite"/>
    </source>
</evidence>
<evidence type="ECO:0008006" key="5">
    <source>
        <dbReference type="Google" id="ProtNLM"/>
    </source>
</evidence>
<feature type="non-terminal residue" evidence="3">
    <location>
        <position position="1"/>
    </location>
</feature>
<gene>
    <name evidence="3" type="ORF">OBRU01_08930</name>
</gene>
<keyword evidence="2" id="KW-0472">Membrane</keyword>
<organism evidence="3 4">
    <name type="scientific">Operophtera brumata</name>
    <name type="common">Winter moth</name>
    <name type="synonym">Phalaena brumata</name>
    <dbReference type="NCBI Taxonomy" id="104452"/>
    <lineage>
        <taxon>Eukaryota</taxon>
        <taxon>Metazoa</taxon>
        <taxon>Ecdysozoa</taxon>
        <taxon>Arthropoda</taxon>
        <taxon>Hexapoda</taxon>
        <taxon>Insecta</taxon>
        <taxon>Pterygota</taxon>
        <taxon>Neoptera</taxon>
        <taxon>Endopterygota</taxon>
        <taxon>Lepidoptera</taxon>
        <taxon>Glossata</taxon>
        <taxon>Ditrysia</taxon>
        <taxon>Geometroidea</taxon>
        <taxon>Geometridae</taxon>
        <taxon>Larentiinae</taxon>
        <taxon>Operophtera</taxon>
    </lineage>
</organism>
<feature type="non-terminal residue" evidence="3">
    <location>
        <position position="312"/>
    </location>
</feature>
<sequence>KPEGFRGAPLFADDRATDPGADPVCQIRPEAEDPTGLLYRLRITDFTKCGVLKRNGFVHVRVWFPQFPGVYEVALYKEAPPVSRHSNHSVDLPVDQVTAAVPIGTKLQLRARINPDSAWRHIKLLEVAVSPDPDRPHAPGAVLLAFLLASMKERSTLWIHSQIKACMDAADCQPDYCLDLFEPSGHGRRRRSLPAASNSTTAPLIADNSSTPFTRFKENLEYTVVMPGELFHRPSLEATCATSMMVAVALGSLLFMSALLMCYLATKLNSTMLKNSNLQSPSGGAKGFEQILRELAHHSLGETGYTGRPTVQ</sequence>
<dbReference type="STRING" id="104452.A0A0L7L1A7"/>
<proteinExistence type="predicted"/>
<keyword evidence="4" id="KW-1185">Reference proteome</keyword>
<accession>A0A0L7L1A7</accession>
<feature type="transmembrane region" description="Helical" evidence="2">
    <location>
        <begin position="244"/>
        <end position="266"/>
    </location>
</feature>
<dbReference type="EMBL" id="JTDY01003602">
    <property type="protein sequence ID" value="KOB69283.1"/>
    <property type="molecule type" value="Genomic_DNA"/>
</dbReference>
<dbReference type="PANTHER" id="PTHR39959">
    <property type="entry name" value="RE44287P-RELATED"/>
    <property type="match status" value="1"/>
</dbReference>
<evidence type="ECO:0000256" key="2">
    <source>
        <dbReference type="SAM" id="Phobius"/>
    </source>
</evidence>
<dbReference type="AlphaFoldDB" id="A0A0L7L1A7"/>